<feature type="transmembrane region" description="Helical" evidence="5">
    <location>
        <begin position="64"/>
        <end position="89"/>
    </location>
</feature>
<proteinExistence type="inferred from homology"/>
<name>A0ABT9DEX6_9CELL</name>
<feature type="compositionally biased region" description="Low complexity" evidence="6">
    <location>
        <begin position="921"/>
        <end position="942"/>
    </location>
</feature>
<feature type="region of interest" description="Disordered" evidence="6">
    <location>
        <begin position="896"/>
        <end position="950"/>
    </location>
</feature>
<keyword evidence="8" id="KW-1185">Reference proteome</keyword>
<comment type="subcellular location">
    <subcellularLocation>
        <location evidence="5">Cell membrane</location>
        <topology evidence="5">Multi-pass membrane protein</topology>
    </subcellularLocation>
</comment>
<keyword evidence="2 5" id="KW-0812">Transmembrane</keyword>
<dbReference type="Proteomes" id="UP001232536">
    <property type="component" value="Unassembled WGS sequence"/>
</dbReference>
<protein>
    <recommendedName>
        <fullName evidence="5">UPF0182 protein Q6348_14015</fullName>
    </recommendedName>
</protein>
<reference evidence="7 8" key="1">
    <citation type="submission" date="2023-07" db="EMBL/GenBank/DDBJ databases">
        <title>Description of novel actinomycetes strains, isolated from tidal flat sediment.</title>
        <authorList>
            <person name="Lu C."/>
        </authorList>
    </citation>
    <scope>NUCLEOTIDE SEQUENCE [LARGE SCALE GENOMIC DNA]</scope>
    <source>
        <strain evidence="7 8">SYSU T00b441</strain>
    </source>
</reference>
<dbReference type="RefSeq" id="WP_304602019.1">
    <property type="nucleotide sequence ID" value="NZ_JAUQYO010000005.1"/>
</dbReference>
<gene>
    <name evidence="7" type="ORF">Q6348_14015</name>
</gene>
<sequence length="1005" mass="107440">MTFARPSRPSSGSGGPRRKRGPLGPTIAIIIGLVVLVMIMAQVWTEVLWFRQVGYLGVLTTQWITRAILFVAGFVVMGVAVWASLAVAYRSRPVYAPSTPEQASLDQYREMIEPLRRLVMIAGPAVVGFFAGSAASAQWQDVLLFLNRTSFGTTDPQFGLDVSFYLFVLPMLRFVVSFLLAVAVVAGIAGLATHYLYGGLRVGGGSGPRTIPAARVQLGVTAAVIIALIGVNYWLDRYSLLTKTSADATVPGGASYTDVNAVMPAKAILTGVAALIAIVFLYAAFRGTWRVPVIGVGLMVISAILVGGIYPAVVQRFQVQPNQQSAESEYIQRNIDATKAAFGLSDAEITPYDAKLTATAGALRSDAETTASIRLLDPAIVSPSFRQLQQNKQYYDFPKTLSVDRYNIDGESRDTVIAVRELNLGGLDSAQRTWVNDHTVFTHGFGVVAAYGNTTAADGRPSFYEGGIPPVGALGKYEPRIYFGENLPDYSIVGAPAGTSPWELDYPDDSAGGQVNTTFPTAEVKAGPSIGNLWNKLLYSLKFGSEQILFSNRVTPDSQILYDRSPQDRVKKVAPYLTLDSSVYPAVVDGRVVWIVDGYTTSDQYPYSTSKQLEQVTQDSLTARGGALSALAPDEVNYLRNSIKATVDAYSGKVTLYSWEPTDPVLETWQKIFPNTVKPMSDISGALMSHLRYPQDLFKVQRDLMAHYHVGTASEFYSGQDFWRNPEDPVNSSELQPPYYLTLKMPSQDNPTFSLTSVFIPGGNTDRQVLTGFMAVDAEPGDTAGQRRADYGKIRILELPRNSTVPGPGQVQNAFNSDPNVSESLNVLRLGSSTVVSGNLLTLPVGGGLLYVQPVYVQSSAGTKFPLLQRVLVAFGENIGFSDTLGGALDQVFGGDAGVDTPGPTDSGVPNAPTNGGSTGGSTSSPTTSPTTSPSSSPTTSPTTPPAGDAQAALNDALQRAKQALDDGQAALTRGDFAAYGEAQKRLQAALTDAITAEAQLNNGG</sequence>
<evidence type="ECO:0000313" key="7">
    <source>
        <dbReference type="EMBL" id="MDO8108311.1"/>
    </source>
</evidence>
<dbReference type="InterPro" id="IPR005372">
    <property type="entry name" value="UPF0182"/>
</dbReference>
<feature type="transmembrane region" description="Helical" evidence="5">
    <location>
        <begin position="118"/>
        <end position="139"/>
    </location>
</feature>
<keyword evidence="1 5" id="KW-1003">Cell membrane</keyword>
<feature type="transmembrane region" description="Helical" evidence="5">
    <location>
        <begin position="292"/>
        <end position="313"/>
    </location>
</feature>
<feature type="transmembrane region" description="Helical" evidence="5">
    <location>
        <begin position="218"/>
        <end position="235"/>
    </location>
</feature>
<dbReference type="PANTHER" id="PTHR39344">
    <property type="entry name" value="UPF0182 PROTEIN SLL1060"/>
    <property type="match status" value="1"/>
</dbReference>
<evidence type="ECO:0000256" key="5">
    <source>
        <dbReference type="HAMAP-Rule" id="MF_01600"/>
    </source>
</evidence>
<dbReference type="PANTHER" id="PTHR39344:SF1">
    <property type="entry name" value="UPF0182 PROTEIN SLL1060"/>
    <property type="match status" value="1"/>
</dbReference>
<dbReference type="EMBL" id="JAUQYP010000002">
    <property type="protein sequence ID" value="MDO8108311.1"/>
    <property type="molecule type" value="Genomic_DNA"/>
</dbReference>
<comment type="similarity">
    <text evidence="5">Belongs to the UPF0182 family.</text>
</comment>
<keyword evidence="3 5" id="KW-1133">Transmembrane helix</keyword>
<accession>A0ABT9DEX6</accession>
<feature type="compositionally biased region" description="Low complexity" evidence="6">
    <location>
        <begin position="1"/>
        <end position="11"/>
    </location>
</feature>
<evidence type="ECO:0000256" key="1">
    <source>
        <dbReference type="ARBA" id="ARBA00022475"/>
    </source>
</evidence>
<feature type="transmembrane region" description="Helical" evidence="5">
    <location>
        <begin position="21"/>
        <end position="44"/>
    </location>
</feature>
<comment type="caution">
    <text evidence="7">The sequence shown here is derived from an EMBL/GenBank/DDBJ whole genome shotgun (WGS) entry which is preliminary data.</text>
</comment>
<feature type="transmembrane region" description="Helical" evidence="5">
    <location>
        <begin position="174"/>
        <end position="197"/>
    </location>
</feature>
<feature type="transmembrane region" description="Helical" evidence="5">
    <location>
        <begin position="267"/>
        <end position="285"/>
    </location>
</feature>
<evidence type="ECO:0000256" key="3">
    <source>
        <dbReference type="ARBA" id="ARBA00022989"/>
    </source>
</evidence>
<evidence type="ECO:0000256" key="2">
    <source>
        <dbReference type="ARBA" id="ARBA00022692"/>
    </source>
</evidence>
<evidence type="ECO:0000313" key="8">
    <source>
        <dbReference type="Proteomes" id="UP001232536"/>
    </source>
</evidence>
<dbReference type="HAMAP" id="MF_01600">
    <property type="entry name" value="UPF0182"/>
    <property type="match status" value="1"/>
</dbReference>
<organism evidence="7 8">
    <name type="scientific">Actinotalea lenta</name>
    <dbReference type="NCBI Taxonomy" id="3064654"/>
    <lineage>
        <taxon>Bacteria</taxon>
        <taxon>Bacillati</taxon>
        <taxon>Actinomycetota</taxon>
        <taxon>Actinomycetes</taxon>
        <taxon>Micrococcales</taxon>
        <taxon>Cellulomonadaceae</taxon>
        <taxon>Actinotalea</taxon>
    </lineage>
</organism>
<feature type="region of interest" description="Disordered" evidence="6">
    <location>
        <begin position="1"/>
        <end position="20"/>
    </location>
</feature>
<keyword evidence="4 5" id="KW-0472">Membrane</keyword>
<dbReference type="Pfam" id="PF03699">
    <property type="entry name" value="UPF0182"/>
    <property type="match status" value="1"/>
</dbReference>
<evidence type="ECO:0000256" key="4">
    <source>
        <dbReference type="ARBA" id="ARBA00023136"/>
    </source>
</evidence>
<evidence type="ECO:0000256" key="6">
    <source>
        <dbReference type="SAM" id="MobiDB-lite"/>
    </source>
</evidence>